<dbReference type="GO" id="GO:0005634">
    <property type="term" value="C:nucleus"/>
    <property type="evidence" value="ECO:0000318"/>
    <property type="project" value="GO_Central"/>
</dbReference>
<evidence type="ECO:0000313" key="5">
    <source>
        <dbReference type="EMBL" id="KQK10639.1"/>
    </source>
</evidence>
<dbReference type="CDD" id="cd00167">
    <property type="entry name" value="SANT"/>
    <property type="match status" value="2"/>
</dbReference>
<protein>
    <submittedName>
        <fullName evidence="5 6">Uncharacterized protein</fullName>
    </submittedName>
</protein>
<reference evidence="5 6" key="1">
    <citation type="journal article" date="2010" name="Nature">
        <title>Genome sequencing and analysis of the model grass Brachypodium distachyon.</title>
        <authorList>
            <consortium name="International Brachypodium Initiative"/>
        </authorList>
    </citation>
    <scope>NUCLEOTIDE SEQUENCE [LARGE SCALE GENOMIC DNA]</scope>
    <source>
        <strain evidence="5 6">Bd21</strain>
    </source>
</reference>
<dbReference type="EMBL" id="CM000881">
    <property type="protein sequence ID" value="KQK10639.1"/>
    <property type="molecule type" value="Genomic_DNA"/>
</dbReference>
<dbReference type="AlphaFoldDB" id="A0A0Q3GHR8"/>
<dbReference type="PANTHER" id="PTHR45614">
    <property type="entry name" value="MYB PROTEIN-RELATED"/>
    <property type="match status" value="1"/>
</dbReference>
<gene>
    <name evidence="5" type="ORF">BRADI_2g55303v3</name>
</gene>
<dbReference type="PANTHER" id="PTHR45614:SF273">
    <property type="entry name" value="MYB DOMAIN PROTEIN 100-RELATED"/>
    <property type="match status" value="1"/>
</dbReference>
<sequence length="361" mass="39343">MGLLDVGFDMAPTNFAMPAKGALAATGGTSPVEAATVPRRPRTVRNNRDRHCNPVRVLKGAILREMMNMYGEGKWAAIVKHLPGRIGKQCRARWMNHLRPELKKDAPWTEEDDKALIQEHMTLGNRWSEIARHLPGRSENSVKNHWNAVRRSLGATRQFKKKKSEQPPPGEFTVLEQYIRSKYPPSIEPTSPPPSGPASPSSGGPGSPNAAAPLALAGSSQTGMDMNFEYSAGSSNGGMTNLNAPLLLPGLNTYNSFPNISNLQYEMQVPALPVMVGTTDQEHLQAAPAYMNQLLNVPPMGTAHHQGNLPNLVKFEGQPTYYSEAAMGPSCTGELDDVVQMASREFATPSEDKVTFDPSKF</sequence>
<dbReference type="InterPro" id="IPR017930">
    <property type="entry name" value="Myb_dom"/>
</dbReference>
<dbReference type="OrthoDB" id="2143914at2759"/>
<dbReference type="GO" id="GO:0006355">
    <property type="term" value="P:regulation of DNA-templated transcription"/>
    <property type="evidence" value="ECO:0000318"/>
    <property type="project" value="GO_Central"/>
</dbReference>
<reference evidence="5" key="2">
    <citation type="submission" date="2017-06" db="EMBL/GenBank/DDBJ databases">
        <title>WGS assembly of Brachypodium distachyon.</title>
        <authorList>
            <consortium name="The International Brachypodium Initiative"/>
            <person name="Lucas S."/>
            <person name="Harmon-Smith M."/>
            <person name="Lail K."/>
            <person name="Tice H."/>
            <person name="Grimwood J."/>
            <person name="Bruce D."/>
            <person name="Barry K."/>
            <person name="Shu S."/>
            <person name="Lindquist E."/>
            <person name="Wang M."/>
            <person name="Pitluck S."/>
            <person name="Vogel J.P."/>
            <person name="Garvin D.F."/>
            <person name="Mockler T.C."/>
            <person name="Schmutz J."/>
            <person name="Rokhsar D."/>
            <person name="Bevan M.W."/>
        </authorList>
    </citation>
    <scope>NUCLEOTIDE SEQUENCE</scope>
    <source>
        <strain evidence="5">Bd21</strain>
    </source>
</reference>
<dbReference type="Proteomes" id="UP000008810">
    <property type="component" value="Chromosome 2"/>
</dbReference>
<dbReference type="SMART" id="SM00717">
    <property type="entry name" value="SANT"/>
    <property type="match status" value="2"/>
</dbReference>
<dbReference type="GO" id="GO:0000981">
    <property type="term" value="F:DNA-binding transcription factor activity, RNA polymerase II-specific"/>
    <property type="evidence" value="ECO:0000318"/>
    <property type="project" value="GO_Central"/>
</dbReference>
<dbReference type="Gramene" id="KQK10639">
    <property type="protein sequence ID" value="KQK10639"/>
    <property type="gene ID" value="BRADI_2g55303v3"/>
</dbReference>
<organism evidence="5">
    <name type="scientific">Brachypodium distachyon</name>
    <name type="common">Purple false brome</name>
    <name type="synonym">Trachynia distachya</name>
    <dbReference type="NCBI Taxonomy" id="15368"/>
    <lineage>
        <taxon>Eukaryota</taxon>
        <taxon>Viridiplantae</taxon>
        <taxon>Streptophyta</taxon>
        <taxon>Embryophyta</taxon>
        <taxon>Tracheophyta</taxon>
        <taxon>Spermatophyta</taxon>
        <taxon>Magnoliopsida</taxon>
        <taxon>Liliopsida</taxon>
        <taxon>Poales</taxon>
        <taxon>Poaceae</taxon>
        <taxon>BOP clade</taxon>
        <taxon>Pooideae</taxon>
        <taxon>Stipodae</taxon>
        <taxon>Brachypodieae</taxon>
        <taxon>Brachypodium</taxon>
    </lineage>
</organism>
<feature type="domain" description="Myb-like" evidence="3">
    <location>
        <begin position="104"/>
        <end position="150"/>
    </location>
</feature>
<feature type="domain" description="HTH myb-type" evidence="4">
    <location>
        <begin position="61"/>
        <end position="98"/>
    </location>
</feature>
<dbReference type="PROSITE" id="PS50090">
    <property type="entry name" value="MYB_LIKE"/>
    <property type="match status" value="2"/>
</dbReference>
<keyword evidence="1" id="KW-0238">DNA-binding</keyword>
<proteinExistence type="predicted"/>
<dbReference type="InterPro" id="IPR001005">
    <property type="entry name" value="SANT/Myb"/>
</dbReference>
<feature type="region of interest" description="Disordered" evidence="2">
    <location>
        <begin position="153"/>
        <end position="172"/>
    </location>
</feature>
<name>A0A0Q3GHR8_BRADI</name>
<evidence type="ECO:0000256" key="1">
    <source>
        <dbReference type="ARBA" id="ARBA00023125"/>
    </source>
</evidence>
<evidence type="ECO:0000256" key="2">
    <source>
        <dbReference type="SAM" id="MobiDB-lite"/>
    </source>
</evidence>
<dbReference type="EnsemblPlants" id="KQK10639">
    <property type="protein sequence ID" value="KQK10639"/>
    <property type="gene ID" value="BRADI_2g55303v3"/>
</dbReference>
<dbReference type="Gene3D" id="1.10.10.60">
    <property type="entry name" value="Homeodomain-like"/>
    <property type="match status" value="2"/>
</dbReference>
<dbReference type="InterPro" id="IPR050560">
    <property type="entry name" value="MYB_TF"/>
</dbReference>
<dbReference type="InParanoid" id="A0A0Q3GHR8"/>
<evidence type="ECO:0000313" key="7">
    <source>
        <dbReference type="Proteomes" id="UP000008810"/>
    </source>
</evidence>
<feature type="domain" description="Myb-like" evidence="3">
    <location>
        <begin position="63"/>
        <end position="98"/>
    </location>
</feature>
<feature type="region of interest" description="Disordered" evidence="2">
    <location>
        <begin position="183"/>
        <end position="214"/>
    </location>
</feature>
<dbReference type="SUPFAM" id="SSF46689">
    <property type="entry name" value="Homeodomain-like"/>
    <property type="match status" value="1"/>
</dbReference>
<dbReference type="InterPro" id="IPR009057">
    <property type="entry name" value="Homeodomain-like_sf"/>
</dbReference>
<feature type="domain" description="HTH myb-type" evidence="4">
    <location>
        <begin position="99"/>
        <end position="154"/>
    </location>
</feature>
<evidence type="ECO:0000259" key="3">
    <source>
        <dbReference type="PROSITE" id="PS50090"/>
    </source>
</evidence>
<evidence type="ECO:0000313" key="6">
    <source>
        <dbReference type="EnsemblPlants" id="KQK10639"/>
    </source>
</evidence>
<accession>A0A0Q3GHR8</accession>
<dbReference type="PROSITE" id="PS51294">
    <property type="entry name" value="HTH_MYB"/>
    <property type="match status" value="2"/>
</dbReference>
<feature type="compositionally biased region" description="Pro residues" evidence="2">
    <location>
        <begin position="186"/>
        <end position="197"/>
    </location>
</feature>
<reference evidence="6" key="3">
    <citation type="submission" date="2018-08" db="UniProtKB">
        <authorList>
            <consortium name="EnsemblPlants"/>
        </authorList>
    </citation>
    <scope>IDENTIFICATION</scope>
    <source>
        <strain evidence="6">cv. Bd21</strain>
    </source>
</reference>
<dbReference type="Pfam" id="PF00249">
    <property type="entry name" value="Myb_DNA-binding"/>
    <property type="match status" value="2"/>
</dbReference>
<feature type="compositionally biased region" description="Low complexity" evidence="2">
    <location>
        <begin position="198"/>
        <end position="214"/>
    </location>
</feature>
<evidence type="ECO:0000259" key="4">
    <source>
        <dbReference type="PROSITE" id="PS51294"/>
    </source>
</evidence>
<dbReference type="GO" id="GO:0000978">
    <property type="term" value="F:RNA polymerase II cis-regulatory region sequence-specific DNA binding"/>
    <property type="evidence" value="ECO:0000318"/>
    <property type="project" value="GO_Central"/>
</dbReference>
<keyword evidence="7" id="KW-1185">Reference proteome</keyword>